<sequence>MPVGAPGPFLTSHHPDKTNGSATERACPFTDSASASQSDNIHRIVYELFFLIGECVLPVRKETSEEAISRKSPRKSVDRLRGPEGL</sequence>
<keyword evidence="3" id="KW-1185">Reference proteome</keyword>
<reference evidence="2 3" key="1">
    <citation type="journal article" date="2023" name="Sci. Data">
        <title>Genome assembly of the Korean intertidal mud-creeper Batillaria attramentaria.</title>
        <authorList>
            <person name="Patra A.K."/>
            <person name="Ho P.T."/>
            <person name="Jun S."/>
            <person name="Lee S.J."/>
            <person name="Kim Y."/>
            <person name="Won Y.J."/>
        </authorList>
    </citation>
    <scope>NUCLEOTIDE SEQUENCE [LARGE SCALE GENOMIC DNA]</scope>
    <source>
        <strain evidence="2">Wonlab-2016</strain>
    </source>
</reference>
<accession>A0ABD0J235</accession>
<evidence type="ECO:0000313" key="2">
    <source>
        <dbReference type="EMBL" id="KAK7451838.1"/>
    </source>
</evidence>
<evidence type="ECO:0000313" key="3">
    <source>
        <dbReference type="Proteomes" id="UP001519460"/>
    </source>
</evidence>
<name>A0ABD0J235_9CAEN</name>
<gene>
    <name evidence="2" type="ORF">BaRGS_00039788</name>
</gene>
<feature type="region of interest" description="Disordered" evidence="1">
    <location>
        <begin position="62"/>
        <end position="86"/>
    </location>
</feature>
<dbReference type="Proteomes" id="UP001519460">
    <property type="component" value="Unassembled WGS sequence"/>
</dbReference>
<comment type="caution">
    <text evidence="2">The sequence shown here is derived from an EMBL/GenBank/DDBJ whole genome shotgun (WGS) entry which is preliminary data.</text>
</comment>
<dbReference type="AlphaFoldDB" id="A0ABD0J235"/>
<evidence type="ECO:0000256" key="1">
    <source>
        <dbReference type="SAM" id="MobiDB-lite"/>
    </source>
</evidence>
<feature type="region of interest" description="Disordered" evidence="1">
    <location>
        <begin position="1"/>
        <end position="37"/>
    </location>
</feature>
<proteinExistence type="predicted"/>
<dbReference type="EMBL" id="JACVVK020000723">
    <property type="protein sequence ID" value="KAK7451838.1"/>
    <property type="molecule type" value="Genomic_DNA"/>
</dbReference>
<organism evidence="2 3">
    <name type="scientific">Batillaria attramentaria</name>
    <dbReference type="NCBI Taxonomy" id="370345"/>
    <lineage>
        <taxon>Eukaryota</taxon>
        <taxon>Metazoa</taxon>
        <taxon>Spiralia</taxon>
        <taxon>Lophotrochozoa</taxon>
        <taxon>Mollusca</taxon>
        <taxon>Gastropoda</taxon>
        <taxon>Caenogastropoda</taxon>
        <taxon>Sorbeoconcha</taxon>
        <taxon>Cerithioidea</taxon>
        <taxon>Batillariidae</taxon>
        <taxon>Batillaria</taxon>
    </lineage>
</organism>
<protein>
    <submittedName>
        <fullName evidence="2">Uncharacterized protein</fullName>
    </submittedName>
</protein>